<evidence type="ECO:0000256" key="3">
    <source>
        <dbReference type="ARBA" id="ARBA00013368"/>
    </source>
</evidence>
<feature type="coiled-coil region" evidence="4">
    <location>
        <begin position="789"/>
        <end position="870"/>
    </location>
</feature>
<keyword evidence="4" id="KW-0175">Coiled coil</keyword>
<evidence type="ECO:0000313" key="6">
    <source>
        <dbReference type="EMBL" id="MFD1410473.1"/>
    </source>
</evidence>
<dbReference type="RefSeq" id="WP_125647080.1">
    <property type="nucleotide sequence ID" value="NZ_JBHTOH010000015.1"/>
</dbReference>
<organism evidence="6 7">
    <name type="scientific">Lapidilactobacillus gannanensis</name>
    <dbReference type="NCBI Taxonomy" id="2486002"/>
    <lineage>
        <taxon>Bacteria</taxon>
        <taxon>Bacillati</taxon>
        <taxon>Bacillota</taxon>
        <taxon>Bacilli</taxon>
        <taxon>Lactobacillales</taxon>
        <taxon>Lactobacillaceae</taxon>
        <taxon>Lapidilactobacillus</taxon>
    </lineage>
</organism>
<evidence type="ECO:0000256" key="4">
    <source>
        <dbReference type="SAM" id="Coils"/>
    </source>
</evidence>
<dbReference type="SUPFAM" id="SSF52540">
    <property type="entry name" value="P-loop containing nucleoside triphosphate hydrolases"/>
    <property type="match status" value="3"/>
</dbReference>
<gene>
    <name evidence="6" type="ORF">ACFQ4R_02380</name>
</gene>
<dbReference type="EMBL" id="JBHTOH010000015">
    <property type="protein sequence ID" value="MFD1410473.1"/>
    <property type="molecule type" value="Genomic_DNA"/>
</dbReference>
<dbReference type="Gene3D" id="3.40.50.300">
    <property type="entry name" value="P-loop containing nucleotide triphosphate hydrolases"/>
    <property type="match status" value="2"/>
</dbReference>
<feature type="coiled-coil region" evidence="4">
    <location>
        <begin position="710"/>
        <end position="758"/>
    </location>
</feature>
<dbReference type="PANTHER" id="PTHR32114">
    <property type="entry name" value="ABC TRANSPORTER ABCH.3"/>
    <property type="match status" value="1"/>
</dbReference>
<dbReference type="InterPro" id="IPR038729">
    <property type="entry name" value="Rad50/SbcC_AAA"/>
</dbReference>
<name>A0ABW4BKQ6_9LACO</name>
<dbReference type="Proteomes" id="UP001597191">
    <property type="component" value="Unassembled WGS sequence"/>
</dbReference>
<protein>
    <recommendedName>
        <fullName evidence="3">Nuclease SbcCD subunit C</fullName>
    </recommendedName>
</protein>
<dbReference type="Pfam" id="PF13558">
    <property type="entry name" value="SbcC_Walker_B"/>
    <property type="match status" value="1"/>
</dbReference>
<dbReference type="Pfam" id="PF13476">
    <property type="entry name" value="AAA_23"/>
    <property type="match status" value="1"/>
</dbReference>
<accession>A0ABW4BKQ6</accession>
<evidence type="ECO:0000256" key="1">
    <source>
        <dbReference type="ARBA" id="ARBA00006930"/>
    </source>
</evidence>
<reference evidence="7" key="1">
    <citation type="journal article" date="2019" name="Int. J. Syst. Evol. Microbiol.">
        <title>The Global Catalogue of Microorganisms (GCM) 10K type strain sequencing project: providing services to taxonomists for standard genome sequencing and annotation.</title>
        <authorList>
            <consortium name="The Broad Institute Genomics Platform"/>
            <consortium name="The Broad Institute Genome Sequencing Center for Infectious Disease"/>
            <person name="Wu L."/>
            <person name="Ma J."/>
        </authorList>
    </citation>
    <scope>NUCLEOTIDE SEQUENCE [LARGE SCALE GENOMIC DNA]</scope>
    <source>
        <strain evidence="7">CCM 8937</strain>
    </source>
</reference>
<comment type="caution">
    <text evidence="6">The sequence shown here is derived from an EMBL/GenBank/DDBJ whole genome shotgun (WGS) entry which is preliminary data.</text>
</comment>
<proteinExistence type="inferred from homology"/>
<dbReference type="InterPro" id="IPR027417">
    <property type="entry name" value="P-loop_NTPase"/>
</dbReference>
<comment type="subunit">
    <text evidence="2">Heterodimer of SbcC and SbcD.</text>
</comment>
<sequence>MRPLQLELNYFGPYRQQKIDFTKFDQQSMFLISGPTGAGKSTIFDGLVFALYGSGSGPQRRPQDFRSEFATPADETSVKVSFTQQGQLYELIRKPAQTLAKKRGNGTTDVTSSAELTIYQDETDQTEVKQLTRVNQVNLYLADLLQMNADQFRQIVLLPQGEFRQFLDGDSDQKEAVLRNLFQTQRYERWVDQIQQLYKTASAKNKAHQDQLDFLLAQIPWQPAYQPAATAPLAQRQSLLKQQLTALMRAQEQAQQSYQQKEAAVNQQQQLFNQQQQVLSDFQQREQVLKEQQTLLAQQPKIQQLINQRDLYQWAQQQAPSWEQYQQQIAQQQQWQVRLQTKQQEQEQTQRQIKLTQAQVNGLLAQAPAYEQQQQQLTHWQALQPLYETVAHLTTKAKRQQAQVDQGQAALAQQQVTLADNQQRLTELKQQTERQTPLLTRQAALQQQSQQLKHWQHTAKALAQVAAQLAQQAQTLQQLKAKQVVENQAQVTATQNYQQLKSDFAKNQIALLSQDLLPGTPCPVCGSTDHPQLATTVITADPVTQAEVEAADQKRQQAATQLANTVASITSLQKQVDLTTTENQAALQQLINEVQMAAWLTTRTDCQSNIELAQLMALLQAEQQANHEQLQELAQEQQNLAQASVSFKRLTLQQEQLLTQQQQSTAQQQQLANELLVTQTQLHDQQQQLPTEFPTLTALTASLQQGQQAIQHYQAETKSQQQGLQQLQQTLAEQNTDQKHYQEQLRQVTATLQQQQAKLAAVWQRQWPTLTFAEQQAKLDELISVSVDLDILQQQITDYEHNKIRLETLVNELAAKLVGVETAPDLTTVQAELQALKEQASVQQRQVTEIENQQQQLQKIADQLVEISQQMTDLTSLQELSEVTRGLGSQKLGLERYVLQMYLNEVLKVANSRLSQLTAGRYQLALADELGTNRKNSGLELNVYDDYTGDYRSVRTLSGGESFIAALALALALGEVVQQQTGAIEINALFVDEGFGSLDETSLQTAIAALTSLEGQQRLIGIISHVRELQVQLPNQLQVVPDGNGESHVQYQVLAE</sequence>
<comment type="similarity">
    <text evidence="1">Belongs to the SMC family. SbcC subfamily.</text>
</comment>
<feature type="coiled-coil region" evidence="4">
    <location>
        <begin position="191"/>
        <end position="271"/>
    </location>
</feature>
<evidence type="ECO:0000313" key="7">
    <source>
        <dbReference type="Proteomes" id="UP001597191"/>
    </source>
</evidence>
<dbReference type="PANTHER" id="PTHR32114:SF2">
    <property type="entry name" value="ABC TRANSPORTER ABCH.3"/>
    <property type="match status" value="1"/>
</dbReference>
<keyword evidence="7" id="KW-1185">Reference proteome</keyword>
<evidence type="ECO:0000259" key="5">
    <source>
        <dbReference type="Pfam" id="PF13476"/>
    </source>
</evidence>
<feature type="domain" description="Rad50/SbcC-type AAA" evidence="5">
    <location>
        <begin position="5"/>
        <end position="262"/>
    </location>
</feature>
<evidence type="ECO:0000256" key="2">
    <source>
        <dbReference type="ARBA" id="ARBA00011322"/>
    </source>
</evidence>
<feature type="coiled-coil region" evidence="4">
    <location>
        <begin position="612"/>
        <end position="640"/>
    </location>
</feature>